<name>A0AAD9H187_9STRA</name>
<keyword evidence="2" id="KW-1185">Reference proteome</keyword>
<evidence type="ECO:0000313" key="2">
    <source>
        <dbReference type="Proteomes" id="UP001259832"/>
    </source>
</evidence>
<dbReference type="AlphaFoldDB" id="A0AAD9H187"/>
<dbReference type="Proteomes" id="UP001259832">
    <property type="component" value="Unassembled WGS sequence"/>
</dbReference>
<evidence type="ECO:0000313" key="1">
    <source>
        <dbReference type="EMBL" id="KAK1947746.1"/>
    </source>
</evidence>
<accession>A0AAD9H187</accession>
<proteinExistence type="predicted"/>
<reference evidence="1" key="1">
    <citation type="submission" date="2023-08" db="EMBL/GenBank/DDBJ databases">
        <title>Reference Genome Resource for the Citrus Pathogen Phytophthora citrophthora.</title>
        <authorList>
            <person name="Moller H."/>
            <person name="Coetzee B."/>
            <person name="Rose L.J."/>
            <person name="Van Niekerk J.M."/>
        </authorList>
    </citation>
    <scope>NUCLEOTIDE SEQUENCE</scope>
    <source>
        <strain evidence="1">STE-U-9442</strain>
    </source>
</reference>
<organism evidence="1 2">
    <name type="scientific">Phytophthora citrophthora</name>
    <dbReference type="NCBI Taxonomy" id="4793"/>
    <lineage>
        <taxon>Eukaryota</taxon>
        <taxon>Sar</taxon>
        <taxon>Stramenopiles</taxon>
        <taxon>Oomycota</taxon>
        <taxon>Peronosporomycetes</taxon>
        <taxon>Peronosporales</taxon>
        <taxon>Peronosporaceae</taxon>
        <taxon>Phytophthora</taxon>
    </lineage>
</organism>
<dbReference type="EMBL" id="JASMQC010000001">
    <property type="protein sequence ID" value="KAK1947746.1"/>
    <property type="molecule type" value="Genomic_DNA"/>
</dbReference>
<comment type="caution">
    <text evidence="1">The sequence shown here is derived from an EMBL/GenBank/DDBJ whole genome shotgun (WGS) entry which is preliminary data.</text>
</comment>
<protein>
    <submittedName>
        <fullName evidence="1">Uncharacterized protein</fullName>
    </submittedName>
</protein>
<gene>
    <name evidence="1" type="ORF">P3T76_000036</name>
</gene>
<sequence>MAIIGIPPRSLYLMEHGLRNFLDREEVRLRLHSRSTFIYLGNTNMFTEMHEFVRTDEQSGGLFDIIATLERGRRRAVDAVWEADIRRSRAIEARKALMRFEHQRIYNHKLDEFFRIEQAHRQALAGQPEHAVRATLDITRRFYYILLQVWWLVRPQVSRELRAKHHGSTSGQSNTELLCVTAQMLQPLE</sequence>